<evidence type="ECO:0000313" key="1">
    <source>
        <dbReference type="EMBL" id="AEU36792.1"/>
    </source>
</evidence>
<dbReference type="AlphaFoldDB" id="G8NZ56"/>
<dbReference type="HOGENOM" id="CLU_1060748_0_0_0"/>
<dbReference type="RefSeq" id="WP_014265670.1">
    <property type="nucleotide sequence ID" value="NC_016631.1"/>
</dbReference>
<organism evidence="1 2">
    <name type="scientific">Granulicella mallensis (strain ATCC BAA-1857 / DSM 23137 / MP5ACTX8)</name>
    <dbReference type="NCBI Taxonomy" id="682795"/>
    <lineage>
        <taxon>Bacteria</taxon>
        <taxon>Pseudomonadati</taxon>
        <taxon>Acidobacteriota</taxon>
        <taxon>Terriglobia</taxon>
        <taxon>Terriglobales</taxon>
        <taxon>Acidobacteriaceae</taxon>
        <taxon>Granulicella</taxon>
    </lineage>
</organism>
<gene>
    <name evidence="1" type="ordered locus">AciX8_2476</name>
</gene>
<proteinExistence type="predicted"/>
<dbReference type="KEGG" id="gma:AciX8_2476"/>
<dbReference type="Proteomes" id="UP000007113">
    <property type="component" value="Chromosome"/>
</dbReference>
<evidence type="ECO:0000313" key="2">
    <source>
        <dbReference type="Proteomes" id="UP000007113"/>
    </source>
</evidence>
<accession>G8NZ56</accession>
<keyword evidence="2" id="KW-1185">Reference proteome</keyword>
<name>G8NZ56_GRAMM</name>
<sequence>MRTAKEAFEDISLKLKRAKKHIRDLEGAISAFHDSRPYSIRHKDNLATSERTYYVHFLRNIPEDFSPVIGDAIQNLRSALDHLATRLVDIGIEPKAKMPYYPIFKSAEAYNADKMIKILGARPEAIKAIDDTQPYPRGNGWHLWCINTMNNRDKHRLLIPVWGSLISHTFPKTEKERIEKLFGSRFGGPGWLKAASGIKFLKNGDEILTLPISEANDEMDFRISIAFGEPQDVRGKQVIPTLESMSRLVAEIVVKFYNGGLL</sequence>
<dbReference type="OrthoDB" id="119671at2"/>
<dbReference type="eggNOG" id="ENOG5033I61">
    <property type="taxonomic scope" value="Bacteria"/>
</dbReference>
<reference evidence="1 2" key="1">
    <citation type="submission" date="2011-11" db="EMBL/GenBank/DDBJ databases">
        <title>Complete sequence of Granulicella mallensis MP5ACTX8.</title>
        <authorList>
            <consortium name="US DOE Joint Genome Institute"/>
            <person name="Lucas S."/>
            <person name="Copeland A."/>
            <person name="Lapidus A."/>
            <person name="Cheng J.-F."/>
            <person name="Goodwin L."/>
            <person name="Pitluck S."/>
            <person name="Peters L."/>
            <person name="Lu M."/>
            <person name="Detter J.C."/>
            <person name="Han C."/>
            <person name="Tapia R."/>
            <person name="Land M."/>
            <person name="Hauser L."/>
            <person name="Kyrpides N."/>
            <person name="Ivanova N."/>
            <person name="Mikhailova N."/>
            <person name="Pagani I."/>
            <person name="Rawat S."/>
            <person name="Mannisto M."/>
            <person name="Haggblom M."/>
            <person name="Woyke T."/>
        </authorList>
    </citation>
    <scope>NUCLEOTIDE SEQUENCE [LARGE SCALE GENOMIC DNA]</scope>
    <source>
        <strain evidence="2">ATCC BAA-1857 / DSM 23137 / MP5ACTX8</strain>
    </source>
</reference>
<dbReference type="EMBL" id="CP003130">
    <property type="protein sequence ID" value="AEU36792.1"/>
    <property type="molecule type" value="Genomic_DNA"/>
</dbReference>
<protein>
    <submittedName>
        <fullName evidence="1">Uncharacterized protein</fullName>
    </submittedName>
</protein>